<dbReference type="PROSITE" id="PS51257">
    <property type="entry name" value="PROKAR_LIPOPROTEIN"/>
    <property type="match status" value="1"/>
</dbReference>
<feature type="signal peptide" evidence="2">
    <location>
        <begin position="1"/>
        <end position="25"/>
    </location>
</feature>
<reference evidence="4" key="1">
    <citation type="journal article" date="2019" name="Int. J. Syst. Evol. Microbiol.">
        <title>The Global Catalogue of Microorganisms (GCM) 10K type strain sequencing project: providing services to taxonomists for standard genome sequencing and annotation.</title>
        <authorList>
            <consortium name="The Broad Institute Genomics Platform"/>
            <consortium name="The Broad Institute Genome Sequencing Center for Infectious Disease"/>
            <person name="Wu L."/>
            <person name="Ma J."/>
        </authorList>
    </citation>
    <scope>NUCLEOTIDE SEQUENCE [LARGE SCALE GENOMIC DNA]</scope>
    <source>
        <strain evidence="4">JCM 16114</strain>
    </source>
</reference>
<dbReference type="EMBL" id="BAAAQX010000042">
    <property type="protein sequence ID" value="GAA2214601.1"/>
    <property type="molecule type" value="Genomic_DNA"/>
</dbReference>
<dbReference type="RefSeq" id="WP_344492458.1">
    <property type="nucleotide sequence ID" value="NZ_BAAAQX010000042.1"/>
</dbReference>
<evidence type="ECO:0000313" key="4">
    <source>
        <dbReference type="Proteomes" id="UP001499843"/>
    </source>
</evidence>
<evidence type="ECO:0008006" key="5">
    <source>
        <dbReference type="Google" id="ProtNLM"/>
    </source>
</evidence>
<accession>A0ABP5PSD9</accession>
<name>A0ABP5PSD9_9ACTN</name>
<sequence>MRRRVLSALVTAPFALTLLLTGCGSGDTGAKVASANGTSGQASAGAGAKPSADPKEQSLKFAQCMRENGVDMPDPDSSGRVMMKFDQNTPQEKVQAAQEACQQYAPSGTRQGAGDPKMAENMRKVAQCMRDNGVEAYPDPEGNMMRLTPEVAEDPDFKSAEEKCKQVSAEAGMGGS</sequence>
<gene>
    <name evidence="3" type="ORF">GCM10009850_100660</name>
</gene>
<feature type="region of interest" description="Disordered" evidence="1">
    <location>
        <begin position="154"/>
        <end position="176"/>
    </location>
</feature>
<keyword evidence="2" id="KW-0732">Signal</keyword>
<feature type="compositionally biased region" description="Polar residues" evidence="1">
    <location>
        <begin position="100"/>
        <end position="110"/>
    </location>
</feature>
<evidence type="ECO:0000256" key="2">
    <source>
        <dbReference type="SAM" id="SignalP"/>
    </source>
</evidence>
<comment type="caution">
    <text evidence="3">The sequence shown here is derived from an EMBL/GenBank/DDBJ whole genome shotgun (WGS) entry which is preliminary data.</text>
</comment>
<dbReference type="Proteomes" id="UP001499843">
    <property type="component" value="Unassembled WGS sequence"/>
</dbReference>
<feature type="compositionally biased region" description="Basic and acidic residues" evidence="1">
    <location>
        <begin position="155"/>
        <end position="165"/>
    </location>
</feature>
<proteinExistence type="predicted"/>
<evidence type="ECO:0000256" key="1">
    <source>
        <dbReference type="SAM" id="MobiDB-lite"/>
    </source>
</evidence>
<feature type="compositionally biased region" description="Low complexity" evidence="1">
    <location>
        <begin position="33"/>
        <end position="51"/>
    </location>
</feature>
<keyword evidence="4" id="KW-1185">Reference proteome</keyword>
<protein>
    <recommendedName>
        <fullName evidence="5">Secreted protein</fullName>
    </recommendedName>
</protein>
<feature type="region of interest" description="Disordered" evidence="1">
    <location>
        <begin position="30"/>
        <end position="117"/>
    </location>
</feature>
<organism evidence="3 4">
    <name type="scientific">Nonomuraea monospora</name>
    <dbReference type="NCBI Taxonomy" id="568818"/>
    <lineage>
        <taxon>Bacteria</taxon>
        <taxon>Bacillati</taxon>
        <taxon>Actinomycetota</taxon>
        <taxon>Actinomycetes</taxon>
        <taxon>Streptosporangiales</taxon>
        <taxon>Streptosporangiaceae</taxon>
        <taxon>Nonomuraea</taxon>
    </lineage>
</organism>
<feature type="chain" id="PRO_5046612577" description="Secreted protein" evidence="2">
    <location>
        <begin position="26"/>
        <end position="176"/>
    </location>
</feature>
<evidence type="ECO:0000313" key="3">
    <source>
        <dbReference type="EMBL" id="GAA2214601.1"/>
    </source>
</evidence>